<reference evidence="1" key="1">
    <citation type="journal article" date="2019" name="bioRxiv">
        <title>The Genome of the Zebra Mussel, Dreissena polymorpha: A Resource for Invasive Species Research.</title>
        <authorList>
            <person name="McCartney M.A."/>
            <person name="Auch B."/>
            <person name="Kono T."/>
            <person name="Mallez S."/>
            <person name="Zhang Y."/>
            <person name="Obille A."/>
            <person name="Becker A."/>
            <person name="Abrahante J.E."/>
            <person name="Garbe J."/>
            <person name="Badalamenti J.P."/>
            <person name="Herman A."/>
            <person name="Mangelson H."/>
            <person name="Liachko I."/>
            <person name="Sullivan S."/>
            <person name="Sone E.D."/>
            <person name="Koren S."/>
            <person name="Silverstein K.A.T."/>
            <person name="Beckman K.B."/>
            <person name="Gohl D.M."/>
        </authorList>
    </citation>
    <scope>NUCLEOTIDE SEQUENCE</scope>
    <source>
        <strain evidence="1">Duluth1</strain>
        <tissue evidence="1">Whole animal</tissue>
    </source>
</reference>
<sequence length="66" mass="7659">MIFLIDHVLPQGYFANNLRALSVDMAVFRDLLKIFPKLSRHLDYLQHALDQPSGMTQINTNLLYNL</sequence>
<keyword evidence="2" id="KW-1185">Reference proteome</keyword>
<evidence type="ECO:0000313" key="1">
    <source>
        <dbReference type="EMBL" id="KAH3881411.1"/>
    </source>
</evidence>
<dbReference type="PANTHER" id="PTHR13399">
    <property type="entry name" value="TRANSLOCON-ASSOCIATED PROTEIN TRAP , GAMMA SUBUNIT"/>
    <property type="match status" value="1"/>
</dbReference>
<dbReference type="Proteomes" id="UP000828390">
    <property type="component" value="Unassembled WGS sequence"/>
</dbReference>
<organism evidence="1 2">
    <name type="scientific">Dreissena polymorpha</name>
    <name type="common">Zebra mussel</name>
    <name type="synonym">Mytilus polymorpha</name>
    <dbReference type="NCBI Taxonomy" id="45954"/>
    <lineage>
        <taxon>Eukaryota</taxon>
        <taxon>Metazoa</taxon>
        <taxon>Spiralia</taxon>
        <taxon>Lophotrochozoa</taxon>
        <taxon>Mollusca</taxon>
        <taxon>Bivalvia</taxon>
        <taxon>Autobranchia</taxon>
        <taxon>Heteroconchia</taxon>
        <taxon>Euheterodonta</taxon>
        <taxon>Imparidentia</taxon>
        <taxon>Neoheterodontei</taxon>
        <taxon>Myida</taxon>
        <taxon>Dreissenoidea</taxon>
        <taxon>Dreissenidae</taxon>
        <taxon>Dreissena</taxon>
    </lineage>
</organism>
<dbReference type="PANTHER" id="PTHR13399:SF2">
    <property type="entry name" value="TRANSLOCON-ASSOCIATED PROTEIN SUBUNIT GAMMA"/>
    <property type="match status" value="1"/>
</dbReference>
<dbReference type="EMBL" id="JAIWYP010000001">
    <property type="protein sequence ID" value="KAH3881411.1"/>
    <property type="molecule type" value="Genomic_DNA"/>
</dbReference>
<accession>A0A9D4MTA8</accession>
<comment type="caution">
    <text evidence="1">The sequence shown here is derived from an EMBL/GenBank/DDBJ whole genome shotgun (WGS) entry which is preliminary data.</text>
</comment>
<dbReference type="GO" id="GO:0005783">
    <property type="term" value="C:endoplasmic reticulum"/>
    <property type="evidence" value="ECO:0007669"/>
    <property type="project" value="TreeGrafter"/>
</dbReference>
<protein>
    <submittedName>
        <fullName evidence="1">Uncharacterized protein</fullName>
    </submittedName>
</protein>
<dbReference type="Gene3D" id="1.10.472.80">
    <property type="entry name" value="Ypt/Rab-GAP domain of gyp1p, domain 3"/>
    <property type="match status" value="1"/>
</dbReference>
<name>A0A9D4MTA8_DREPO</name>
<proteinExistence type="predicted"/>
<evidence type="ECO:0000313" key="2">
    <source>
        <dbReference type="Proteomes" id="UP000828390"/>
    </source>
</evidence>
<dbReference type="AlphaFoldDB" id="A0A9D4MTA8"/>
<reference evidence="1" key="2">
    <citation type="submission" date="2020-11" db="EMBL/GenBank/DDBJ databases">
        <authorList>
            <person name="McCartney M.A."/>
            <person name="Auch B."/>
            <person name="Kono T."/>
            <person name="Mallez S."/>
            <person name="Becker A."/>
            <person name="Gohl D.M."/>
            <person name="Silverstein K.A.T."/>
            <person name="Koren S."/>
            <person name="Bechman K.B."/>
            <person name="Herman A."/>
            <person name="Abrahante J.E."/>
            <person name="Garbe J."/>
        </authorList>
    </citation>
    <scope>NUCLEOTIDE SEQUENCE</scope>
    <source>
        <strain evidence="1">Duluth1</strain>
        <tissue evidence="1">Whole animal</tissue>
    </source>
</reference>
<gene>
    <name evidence="1" type="ORF">DPMN_005338</name>
</gene>